<dbReference type="InParanoid" id="M4BYD4"/>
<keyword evidence="2" id="KW-1185">Reference proteome</keyword>
<dbReference type="eggNOG" id="ENOG502SXFZ">
    <property type="taxonomic scope" value="Eukaryota"/>
</dbReference>
<sequence length="75" mass="7986">MSDGKFSQALKAGDLSELVVIRPDFELNSSSLMDYSVLEDTKAALSARSGSSILKDPLDTFYSLSGSQNYSGSEG</sequence>
<dbReference type="AlphaFoldDB" id="M4BYD4"/>
<dbReference type="VEuPathDB" id="FungiDB:HpaG811566"/>
<name>M4BYD4_HYAAE</name>
<reference evidence="1" key="2">
    <citation type="submission" date="2015-06" db="UniProtKB">
        <authorList>
            <consortium name="EnsemblProtists"/>
        </authorList>
    </citation>
    <scope>IDENTIFICATION</scope>
    <source>
        <strain evidence="1">Emoy2</strain>
    </source>
</reference>
<dbReference type="EMBL" id="JH598041">
    <property type="status" value="NOT_ANNOTATED_CDS"/>
    <property type="molecule type" value="Genomic_DNA"/>
</dbReference>
<accession>M4BYD4</accession>
<evidence type="ECO:0000313" key="2">
    <source>
        <dbReference type="Proteomes" id="UP000011713"/>
    </source>
</evidence>
<dbReference type="Proteomes" id="UP000011713">
    <property type="component" value="Unassembled WGS sequence"/>
</dbReference>
<dbReference type="OMA" id="DPLDTFY"/>
<proteinExistence type="predicted"/>
<dbReference type="HOGENOM" id="CLU_2676330_0_0_1"/>
<dbReference type="EnsemblProtists" id="HpaT811566">
    <property type="protein sequence ID" value="HpaP811566"/>
    <property type="gene ID" value="HpaG811566"/>
</dbReference>
<evidence type="ECO:0000313" key="1">
    <source>
        <dbReference type="EnsemblProtists" id="HpaP811566"/>
    </source>
</evidence>
<reference evidence="2" key="1">
    <citation type="journal article" date="2010" name="Science">
        <title>Signatures of adaptation to obligate biotrophy in the Hyaloperonospora arabidopsidis genome.</title>
        <authorList>
            <person name="Baxter L."/>
            <person name="Tripathy S."/>
            <person name="Ishaque N."/>
            <person name="Boot N."/>
            <person name="Cabral A."/>
            <person name="Kemen E."/>
            <person name="Thines M."/>
            <person name="Ah-Fong A."/>
            <person name="Anderson R."/>
            <person name="Badejoko W."/>
            <person name="Bittner-Eddy P."/>
            <person name="Boore J.L."/>
            <person name="Chibucos M.C."/>
            <person name="Coates M."/>
            <person name="Dehal P."/>
            <person name="Delehaunty K."/>
            <person name="Dong S."/>
            <person name="Downton P."/>
            <person name="Dumas B."/>
            <person name="Fabro G."/>
            <person name="Fronick C."/>
            <person name="Fuerstenberg S.I."/>
            <person name="Fulton L."/>
            <person name="Gaulin E."/>
            <person name="Govers F."/>
            <person name="Hughes L."/>
            <person name="Humphray S."/>
            <person name="Jiang R.H."/>
            <person name="Judelson H."/>
            <person name="Kamoun S."/>
            <person name="Kyung K."/>
            <person name="Meijer H."/>
            <person name="Minx P."/>
            <person name="Morris P."/>
            <person name="Nelson J."/>
            <person name="Phuntumart V."/>
            <person name="Qutob D."/>
            <person name="Rehmany A."/>
            <person name="Rougon-Cardoso A."/>
            <person name="Ryden P."/>
            <person name="Torto-Alalibo T."/>
            <person name="Studholme D."/>
            <person name="Wang Y."/>
            <person name="Win J."/>
            <person name="Wood J."/>
            <person name="Clifton S.W."/>
            <person name="Rogers J."/>
            <person name="Van den Ackerveken G."/>
            <person name="Jones J.D."/>
            <person name="McDowell J.M."/>
            <person name="Beynon J."/>
            <person name="Tyler B.M."/>
        </authorList>
    </citation>
    <scope>NUCLEOTIDE SEQUENCE [LARGE SCALE GENOMIC DNA]</scope>
    <source>
        <strain evidence="2">Emoy2</strain>
    </source>
</reference>
<protein>
    <submittedName>
        <fullName evidence="1">Uncharacterized protein</fullName>
    </submittedName>
</protein>
<organism evidence="1 2">
    <name type="scientific">Hyaloperonospora arabidopsidis (strain Emoy2)</name>
    <name type="common">Downy mildew agent</name>
    <name type="synonym">Peronospora arabidopsidis</name>
    <dbReference type="NCBI Taxonomy" id="559515"/>
    <lineage>
        <taxon>Eukaryota</taxon>
        <taxon>Sar</taxon>
        <taxon>Stramenopiles</taxon>
        <taxon>Oomycota</taxon>
        <taxon>Peronosporomycetes</taxon>
        <taxon>Peronosporales</taxon>
        <taxon>Peronosporaceae</taxon>
        <taxon>Hyaloperonospora</taxon>
    </lineage>
</organism>